<sequence>MYLADEEIKTCNCGRINFFPNEASVTITFVSRKQVLRVIFSLIWKYIRGPYDIIGPILRLEAITRATIIKKNGLEVYSKGDQS</sequence>
<proteinExistence type="predicted"/>
<gene>
    <name evidence="2" type="ORF">MM415A01719_0008</name>
    <name evidence="1" type="ORF">MM415B00659_0021</name>
</gene>
<dbReference type="EMBL" id="MT141489">
    <property type="protein sequence ID" value="QJA63067.1"/>
    <property type="molecule type" value="Genomic_DNA"/>
</dbReference>
<reference evidence="2" key="1">
    <citation type="submission" date="2020-03" db="EMBL/GenBank/DDBJ databases">
        <title>The deep terrestrial virosphere.</title>
        <authorList>
            <person name="Holmfeldt K."/>
            <person name="Nilsson E."/>
            <person name="Simone D."/>
            <person name="Lopez-Fernandez M."/>
            <person name="Wu X."/>
            <person name="de Brujin I."/>
            <person name="Lundin D."/>
            <person name="Andersson A."/>
            <person name="Bertilsson S."/>
            <person name="Dopson M."/>
        </authorList>
    </citation>
    <scope>NUCLEOTIDE SEQUENCE</scope>
    <source>
        <strain evidence="2">MM415A01719</strain>
        <strain evidence="1">MM415B00659</strain>
    </source>
</reference>
<dbReference type="EMBL" id="MT142181">
    <property type="protein sequence ID" value="QJA75722.1"/>
    <property type="molecule type" value="Genomic_DNA"/>
</dbReference>
<name>A0A6M3K327_9ZZZZ</name>
<protein>
    <submittedName>
        <fullName evidence="2">Uncharacterized protein</fullName>
    </submittedName>
</protein>
<organism evidence="2">
    <name type="scientific">viral metagenome</name>
    <dbReference type="NCBI Taxonomy" id="1070528"/>
    <lineage>
        <taxon>unclassified sequences</taxon>
        <taxon>metagenomes</taxon>
        <taxon>organismal metagenomes</taxon>
    </lineage>
</organism>
<evidence type="ECO:0000313" key="2">
    <source>
        <dbReference type="EMBL" id="QJA75722.1"/>
    </source>
</evidence>
<accession>A0A6M3K327</accession>
<evidence type="ECO:0000313" key="1">
    <source>
        <dbReference type="EMBL" id="QJA63067.1"/>
    </source>
</evidence>
<dbReference type="AlphaFoldDB" id="A0A6M3K327"/>